<dbReference type="InterPro" id="IPR005960">
    <property type="entry name" value="Phe-4-hydroxylase_mono"/>
</dbReference>
<keyword evidence="14" id="KW-1185">Reference proteome</keyword>
<dbReference type="NCBIfam" id="TIGR01267">
    <property type="entry name" value="Phe4hydrox_mono"/>
    <property type="match status" value="1"/>
</dbReference>
<dbReference type="PANTHER" id="PTHR11473">
    <property type="entry name" value="AROMATIC AMINO ACID HYDROXYLASE"/>
    <property type="match status" value="1"/>
</dbReference>
<evidence type="ECO:0000256" key="4">
    <source>
        <dbReference type="ARBA" id="ARBA00011995"/>
    </source>
</evidence>
<dbReference type="EMBL" id="CP015839">
    <property type="protein sequence ID" value="ANG64570.1"/>
    <property type="molecule type" value="Genomic_DNA"/>
</dbReference>
<dbReference type="AlphaFoldDB" id="A0A1A9F3M6"/>
<evidence type="ECO:0000256" key="2">
    <source>
        <dbReference type="ARBA" id="ARBA00005088"/>
    </source>
</evidence>
<feature type="domain" description="Biopterin-dependent aromatic amino acid hydroxylase family profile" evidence="12">
    <location>
        <begin position="1"/>
        <end position="265"/>
    </location>
</feature>
<evidence type="ECO:0000256" key="7">
    <source>
        <dbReference type="ARBA" id="ARBA00023004"/>
    </source>
</evidence>
<evidence type="ECO:0000256" key="1">
    <source>
        <dbReference type="ARBA" id="ARBA00001954"/>
    </source>
</evidence>
<dbReference type="SUPFAM" id="SSF56534">
    <property type="entry name" value="Aromatic aminoacid monoxygenases, catalytic and oligomerization domains"/>
    <property type="match status" value="1"/>
</dbReference>
<evidence type="ECO:0000313" key="14">
    <source>
        <dbReference type="Proteomes" id="UP000078070"/>
    </source>
</evidence>
<dbReference type="InterPro" id="IPR036951">
    <property type="entry name" value="ArAA_hydroxylase_sf"/>
</dbReference>
<feature type="binding site" evidence="11">
    <location>
        <position position="127"/>
    </location>
    <ligand>
        <name>Fe cation</name>
        <dbReference type="ChEBI" id="CHEBI:24875"/>
    </ligand>
</feature>
<evidence type="ECO:0000313" key="13">
    <source>
        <dbReference type="EMBL" id="ANG64570.1"/>
    </source>
</evidence>
<keyword evidence="6" id="KW-0560">Oxidoreductase</keyword>
<dbReference type="KEGG" id="mars:A8C75_20235"/>
<dbReference type="Pfam" id="PF00351">
    <property type="entry name" value="Biopterin_H"/>
    <property type="match status" value="1"/>
</dbReference>
<keyword evidence="7 11" id="KW-0408">Iron</keyword>
<keyword evidence="9" id="KW-0585">Phenylalanine catabolism</keyword>
<feature type="binding site" evidence="11">
    <location>
        <position position="167"/>
    </location>
    <ligand>
        <name>Fe cation</name>
        <dbReference type="ChEBI" id="CHEBI:24875"/>
    </ligand>
</feature>
<dbReference type="EC" id="1.14.16.1" evidence="4"/>
<evidence type="ECO:0000256" key="6">
    <source>
        <dbReference type="ARBA" id="ARBA00023002"/>
    </source>
</evidence>
<evidence type="ECO:0000256" key="10">
    <source>
        <dbReference type="ARBA" id="ARBA00029922"/>
    </source>
</evidence>
<evidence type="ECO:0000256" key="3">
    <source>
        <dbReference type="ARBA" id="ARBA00009712"/>
    </source>
</evidence>
<dbReference type="GO" id="GO:0006559">
    <property type="term" value="P:L-phenylalanine catabolic process"/>
    <property type="evidence" value="ECO:0007669"/>
    <property type="project" value="UniProtKB-KW"/>
</dbReference>
<dbReference type="OrthoDB" id="9780502at2"/>
<reference evidence="13 14" key="2">
    <citation type="journal article" date="2018" name="Int. J. Syst. Evol. Microbiol.">
        <title>Marinobacterium aestuarii sp. nov., a benzene-degrading marine bacterium isolated from estuary sediment.</title>
        <authorList>
            <person name="Bae S.S."/>
            <person name="Jung J."/>
            <person name="Chung D."/>
            <person name="Baek K."/>
        </authorList>
    </citation>
    <scope>NUCLEOTIDE SEQUENCE [LARGE SCALE GENOMIC DNA]</scope>
    <source>
        <strain evidence="13 14">ST58-10</strain>
    </source>
</reference>
<sequence>MKTTSRYQAHQPDAQGMIPYSAEEDAVWKILFSPQQARAKRYCSRVFTEGLAQLALSPQRIPQCVEVSQRLQQATGWSVTPVPALIGFDRFYQLLSARIFPAASFIRSRDELEYLQEPDIFHEIFGHTPLLAHPQIAEFSHHIGVLGTQARPQDHVWLARLYWFTVEFGLIRENGGLKALGAGLASSASELPYAIESPQAQRQPFDLMDVLRTPYRIDIHQPLYFVLEGIDQLRDLISTDILGTIHHAQALGLHPPRYAPKATLN</sequence>
<evidence type="ECO:0000256" key="5">
    <source>
        <dbReference type="ARBA" id="ARBA00022723"/>
    </source>
</evidence>
<dbReference type="GO" id="GO:0004505">
    <property type="term" value="F:phenylalanine 4-monooxygenase activity"/>
    <property type="evidence" value="ECO:0007669"/>
    <property type="project" value="UniProtKB-EC"/>
</dbReference>
<dbReference type="PRINTS" id="PR00372">
    <property type="entry name" value="FYWHYDRXLASE"/>
</dbReference>
<organism evidence="13 14">
    <name type="scientific">Marinobacterium aestuarii</name>
    <dbReference type="NCBI Taxonomy" id="1821621"/>
    <lineage>
        <taxon>Bacteria</taxon>
        <taxon>Pseudomonadati</taxon>
        <taxon>Pseudomonadota</taxon>
        <taxon>Gammaproteobacteria</taxon>
        <taxon>Oceanospirillales</taxon>
        <taxon>Oceanospirillaceae</taxon>
        <taxon>Marinobacterium</taxon>
    </lineage>
</organism>
<dbReference type="InterPro" id="IPR001273">
    <property type="entry name" value="ArAA_hydroxylase"/>
</dbReference>
<dbReference type="GO" id="GO:0005506">
    <property type="term" value="F:iron ion binding"/>
    <property type="evidence" value="ECO:0007669"/>
    <property type="project" value="InterPro"/>
</dbReference>
<comment type="cofactor">
    <cofactor evidence="1 11">
        <name>Fe(2+)</name>
        <dbReference type="ChEBI" id="CHEBI:29033"/>
    </cofactor>
</comment>
<evidence type="ECO:0000256" key="9">
    <source>
        <dbReference type="ARBA" id="ARBA00023232"/>
    </source>
</evidence>
<reference evidence="14" key="1">
    <citation type="submission" date="2016-05" db="EMBL/GenBank/DDBJ databases">
        <authorList>
            <person name="Baek K."/>
            <person name="Yang S.-J."/>
        </authorList>
    </citation>
    <scope>NUCLEOTIDE SEQUENCE [LARGE SCALE GENOMIC DNA]</scope>
    <source>
        <strain evidence="14">ST58-10</strain>
    </source>
</reference>
<keyword evidence="5 11" id="KW-0479">Metal-binding</keyword>
<keyword evidence="8" id="KW-0503">Monooxygenase</keyword>
<proteinExistence type="inferred from homology"/>
<feature type="binding site" evidence="11">
    <location>
        <position position="122"/>
    </location>
    <ligand>
        <name>Fe cation</name>
        <dbReference type="ChEBI" id="CHEBI:24875"/>
    </ligand>
</feature>
<accession>A0A1A9F3M6</accession>
<gene>
    <name evidence="13" type="ORF">A8C75_20235</name>
</gene>
<dbReference type="Gene3D" id="1.10.800.10">
    <property type="entry name" value="Aromatic amino acid hydroxylase"/>
    <property type="match status" value="1"/>
</dbReference>
<dbReference type="PROSITE" id="PS51410">
    <property type="entry name" value="BH4_AAA_HYDROXYL_2"/>
    <property type="match status" value="1"/>
</dbReference>
<dbReference type="InterPro" id="IPR019774">
    <property type="entry name" value="Aromatic-AA_hydroxylase_C"/>
</dbReference>
<evidence type="ECO:0000259" key="12">
    <source>
        <dbReference type="PROSITE" id="PS51410"/>
    </source>
</evidence>
<evidence type="ECO:0000256" key="8">
    <source>
        <dbReference type="ARBA" id="ARBA00023033"/>
    </source>
</evidence>
<name>A0A1A9F3M6_9GAMM</name>
<dbReference type="PANTHER" id="PTHR11473:SF24">
    <property type="entry name" value="PHENYLALANINE-4-HYDROXYLASE"/>
    <property type="match status" value="1"/>
</dbReference>
<comment type="similarity">
    <text evidence="3">Belongs to the biopterin-dependent aromatic amino acid hydroxylase family.</text>
</comment>
<protein>
    <recommendedName>
        <fullName evidence="4">phenylalanine 4-monooxygenase</fullName>
        <ecNumber evidence="4">1.14.16.1</ecNumber>
    </recommendedName>
    <alternativeName>
        <fullName evidence="10">Phe-4-monooxygenase</fullName>
    </alternativeName>
</protein>
<evidence type="ECO:0000256" key="11">
    <source>
        <dbReference type="PIRSR" id="PIRSR601273-2"/>
    </source>
</evidence>
<dbReference type="Proteomes" id="UP000078070">
    <property type="component" value="Chromosome"/>
</dbReference>
<comment type="pathway">
    <text evidence="2">Amino-acid degradation; L-phenylalanine degradation; acetoacetate and fumarate from L-phenylalanine: step 1/6.</text>
</comment>
<dbReference type="InterPro" id="IPR036329">
    <property type="entry name" value="Aro-AA_hydroxylase_C_sf"/>
</dbReference>
<dbReference type="NCBIfam" id="NF008877">
    <property type="entry name" value="PRK11913.1-2"/>
    <property type="match status" value="1"/>
</dbReference>
<dbReference type="STRING" id="1821621.A8C75_20235"/>